<evidence type="ECO:0000256" key="3">
    <source>
        <dbReference type="ARBA" id="ARBA00022840"/>
    </source>
</evidence>
<dbReference type="PANTHER" id="PTHR24220:SF685">
    <property type="entry name" value="ABC TRANSPORTER RELATED"/>
    <property type="match status" value="1"/>
</dbReference>
<dbReference type="SUPFAM" id="SSF52540">
    <property type="entry name" value="P-loop containing nucleoside triphosphate hydrolases"/>
    <property type="match status" value="1"/>
</dbReference>
<sequence length="237" mass="25106">MDDAVRLESLTKTYGAVTVLRDIRVSFPKGSFTAVMGPSGSGKSTLLQCAAALDRPSSGRVIIDGTDVAGLNETRLTEFRRESTGFVFQAFNLLPSLTAEQNVALPVRLAGRRPDGRAVREALARVGLEAKARSRPSQLSGGQQQRVAVARALVTRPAVLFADEPTGALDLATGRELLDVLRKLVDDGLTTIVMVTHDPNVASYADRVLFLADGRLAGELTAPTSEAVAARMTGATC</sequence>
<accession>A0A7K0CST1</accession>
<dbReference type="InterPro" id="IPR027417">
    <property type="entry name" value="P-loop_NTPase"/>
</dbReference>
<feature type="domain" description="ABC transporter" evidence="4">
    <location>
        <begin position="5"/>
        <end position="232"/>
    </location>
</feature>
<dbReference type="FunFam" id="3.40.50.300:FF:000032">
    <property type="entry name" value="Export ABC transporter ATP-binding protein"/>
    <property type="match status" value="1"/>
</dbReference>
<dbReference type="InterPro" id="IPR003593">
    <property type="entry name" value="AAA+_ATPase"/>
</dbReference>
<evidence type="ECO:0000256" key="1">
    <source>
        <dbReference type="ARBA" id="ARBA00022448"/>
    </source>
</evidence>
<dbReference type="PROSITE" id="PS50893">
    <property type="entry name" value="ABC_TRANSPORTER_2"/>
    <property type="match status" value="1"/>
</dbReference>
<dbReference type="GO" id="GO:0016887">
    <property type="term" value="F:ATP hydrolysis activity"/>
    <property type="evidence" value="ECO:0007669"/>
    <property type="project" value="InterPro"/>
</dbReference>
<dbReference type="GO" id="GO:0022857">
    <property type="term" value="F:transmembrane transporter activity"/>
    <property type="evidence" value="ECO:0007669"/>
    <property type="project" value="TreeGrafter"/>
</dbReference>
<keyword evidence="6" id="KW-1185">Reference proteome</keyword>
<dbReference type="SMART" id="SM00382">
    <property type="entry name" value="AAA"/>
    <property type="match status" value="1"/>
</dbReference>
<name>A0A7K0CST1_9ACTN</name>
<dbReference type="AlphaFoldDB" id="A0A7K0CST1"/>
<evidence type="ECO:0000256" key="2">
    <source>
        <dbReference type="ARBA" id="ARBA00022741"/>
    </source>
</evidence>
<keyword evidence="1" id="KW-0813">Transport</keyword>
<dbReference type="InterPro" id="IPR003439">
    <property type="entry name" value="ABC_transporter-like_ATP-bd"/>
</dbReference>
<dbReference type="Proteomes" id="UP000466345">
    <property type="component" value="Unassembled WGS sequence"/>
</dbReference>
<dbReference type="EMBL" id="WEGJ01000059">
    <property type="protein sequence ID" value="MQY16547.1"/>
    <property type="molecule type" value="Genomic_DNA"/>
</dbReference>
<dbReference type="GO" id="GO:0098796">
    <property type="term" value="C:membrane protein complex"/>
    <property type="evidence" value="ECO:0007669"/>
    <property type="project" value="UniProtKB-ARBA"/>
</dbReference>
<dbReference type="InterPro" id="IPR015854">
    <property type="entry name" value="ABC_transpr_LolD-like"/>
</dbReference>
<gene>
    <name evidence="5" type="primary">ytrE_3</name>
    <name evidence="5" type="ORF">SRB5_67460</name>
</gene>
<dbReference type="OrthoDB" id="9802264at2"/>
<dbReference type="Gene3D" id="3.40.50.300">
    <property type="entry name" value="P-loop containing nucleotide triphosphate hydrolases"/>
    <property type="match status" value="1"/>
</dbReference>
<protein>
    <submittedName>
        <fullName evidence="5">ABC transporter ATP-binding protein YtrE</fullName>
    </submittedName>
</protein>
<reference evidence="5 6" key="1">
    <citation type="submission" date="2019-10" db="EMBL/GenBank/DDBJ databases">
        <title>Streptomyces smaragdinus sp. nov. and Streptomyces fabii sp. nov., isolated from the gut of fungus growing-termite Macrotermes natalensis.</title>
        <authorList>
            <person name="Schwitalla J."/>
            <person name="Benndorf R."/>
            <person name="Martin K."/>
            <person name="De Beer W."/>
            <person name="Kaster A.-K."/>
            <person name="Vollmers J."/>
            <person name="Poulsen M."/>
            <person name="Beemelmanns C."/>
        </authorList>
    </citation>
    <scope>NUCLEOTIDE SEQUENCE [LARGE SCALE GENOMIC DNA]</scope>
    <source>
        <strain evidence="5 6">RB5</strain>
    </source>
</reference>
<dbReference type="CDD" id="cd03255">
    <property type="entry name" value="ABC_MJ0796_LolCDE_FtsE"/>
    <property type="match status" value="1"/>
</dbReference>
<keyword evidence="3 5" id="KW-0067">ATP-binding</keyword>
<dbReference type="RefSeq" id="WP_153457358.1">
    <property type="nucleotide sequence ID" value="NZ_WEGJ01000059.1"/>
</dbReference>
<dbReference type="InterPro" id="IPR017911">
    <property type="entry name" value="MacB-like_ATP-bd"/>
</dbReference>
<evidence type="ECO:0000259" key="4">
    <source>
        <dbReference type="PROSITE" id="PS50893"/>
    </source>
</evidence>
<comment type="caution">
    <text evidence="5">The sequence shown here is derived from an EMBL/GenBank/DDBJ whole genome shotgun (WGS) entry which is preliminary data.</text>
</comment>
<dbReference type="Pfam" id="PF00005">
    <property type="entry name" value="ABC_tran"/>
    <property type="match status" value="1"/>
</dbReference>
<evidence type="ECO:0000313" key="6">
    <source>
        <dbReference type="Proteomes" id="UP000466345"/>
    </source>
</evidence>
<keyword evidence="2" id="KW-0547">Nucleotide-binding</keyword>
<evidence type="ECO:0000313" key="5">
    <source>
        <dbReference type="EMBL" id="MQY16547.1"/>
    </source>
</evidence>
<dbReference type="PROSITE" id="PS00211">
    <property type="entry name" value="ABC_TRANSPORTER_1"/>
    <property type="match status" value="1"/>
</dbReference>
<organism evidence="5 6">
    <name type="scientific">Streptomyces smaragdinus</name>
    <dbReference type="NCBI Taxonomy" id="2585196"/>
    <lineage>
        <taxon>Bacteria</taxon>
        <taxon>Bacillati</taxon>
        <taxon>Actinomycetota</taxon>
        <taxon>Actinomycetes</taxon>
        <taxon>Kitasatosporales</taxon>
        <taxon>Streptomycetaceae</taxon>
        <taxon>Streptomyces</taxon>
    </lineage>
</organism>
<dbReference type="PANTHER" id="PTHR24220">
    <property type="entry name" value="IMPORT ATP-BINDING PROTEIN"/>
    <property type="match status" value="1"/>
</dbReference>
<proteinExistence type="predicted"/>
<dbReference type="GO" id="GO:0005886">
    <property type="term" value="C:plasma membrane"/>
    <property type="evidence" value="ECO:0007669"/>
    <property type="project" value="TreeGrafter"/>
</dbReference>
<dbReference type="GO" id="GO:0005524">
    <property type="term" value="F:ATP binding"/>
    <property type="evidence" value="ECO:0007669"/>
    <property type="project" value="UniProtKB-KW"/>
</dbReference>
<dbReference type="InterPro" id="IPR017871">
    <property type="entry name" value="ABC_transporter-like_CS"/>
</dbReference>